<dbReference type="EnsemblMetazoa" id="XM_003250121">
    <property type="protein sequence ID" value="XP_003250169"/>
    <property type="gene ID" value="LOC409427"/>
</dbReference>
<dbReference type="SMART" id="SM00360">
    <property type="entry name" value="RRM"/>
    <property type="match status" value="1"/>
</dbReference>
<dbReference type="GO" id="GO:0003755">
    <property type="term" value="F:peptidyl-prolyl cis-trans isomerase activity"/>
    <property type="evidence" value="ECO:0007669"/>
    <property type="project" value="UniProtKB-KW"/>
</dbReference>
<feature type="compositionally biased region" description="Basic and acidic residues" evidence="12">
    <location>
        <begin position="146"/>
        <end position="156"/>
    </location>
</feature>
<dbReference type="GO" id="GO:0016018">
    <property type="term" value="F:cyclosporin A binding"/>
    <property type="evidence" value="ECO:0007669"/>
    <property type="project" value="TreeGrafter"/>
</dbReference>
<evidence type="ECO:0000256" key="5">
    <source>
        <dbReference type="ARBA" id="ARBA00021137"/>
    </source>
</evidence>
<dbReference type="OrthoDB" id="193499at2759"/>
<dbReference type="PANTHER" id="PTHR11071:SF561">
    <property type="entry name" value="PEPTIDYL-PROLYL CIS-TRANS ISOMERASE D-RELATED"/>
    <property type="match status" value="1"/>
</dbReference>
<dbReference type="PIRSF" id="PIRSF001475">
    <property type="entry name" value="PPI_cyclophilin_E"/>
    <property type="match status" value="1"/>
</dbReference>
<evidence type="ECO:0000256" key="8">
    <source>
        <dbReference type="ARBA" id="ARBA00023235"/>
    </source>
</evidence>
<evidence type="ECO:0000256" key="7">
    <source>
        <dbReference type="ARBA" id="ARBA00023110"/>
    </source>
</evidence>
<evidence type="ECO:0000256" key="10">
    <source>
        <dbReference type="PIRNR" id="PIRNR001475"/>
    </source>
</evidence>
<dbReference type="RefSeq" id="XP_003250169.1">
    <property type="nucleotide sequence ID" value="XM_003250121.4"/>
</dbReference>
<reference evidence="17" key="2">
    <citation type="submission" date="2025-04" db="UniProtKB">
        <authorList>
            <consortium name="RefSeq"/>
        </authorList>
    </citation>
    <scope>IDENTIFICATION</scope>
    <source>
        <strain evidence="17">DH4</strain>
        <tissue evidence="17">Whole body</tissue>
    </source>
</reference>
<dbReference type="PROSITE" id="PS00170">
    <property type="entry name" value="CSA_PPIASE_1"/>
    <property type="match status" value="1"/>
</dbReference>
<evidence type="ECO:0000256" key="6">
    <source>
        <dbReference type="ARBA" id="ARBA00022884"/>
    </source>
</evidence>
<dbReference type="AlphaFoldDB" id="A0A7M7GBN2"/>
<keyword evidence="6 11" id="KW-0694">RNA-binding</keyword>
<dbReference type="SUPFAM" id="SSF54928">
    <property type="entry name" value="RNA-binding domain, RBD"/>
    <property type="match status" value="1"/>
</dbReference>
<evidence type="ECO:0000256" key="1">
    <source>
        <dbReference type="ARBA" id="ARBA00000971"/>
    </source>
</evidence>
<dbReference type="FunFam" id="3.30.70.330:FF:000321">
    <property type="entry name" value="Peptidyl-prolyl cis-trans isomerase E"/>
    <property type="match status" value="1"/>
</dbReference>
<dbReference type="PANTHER" id="PTHR11071">
    <property type="entry name" value="PEPTIDYL-PROLYL CIS-TRANS ISOMERASE"/>
    <property type="match status" value="1"/>
</dbReference>
<organism evidence="15">
    <name type="scientific">Apis mellifera</name>
    <name type="common">Honeybee</name>
    <dbReference type="NCBI Taxonomy" id="7460"/>
    <lineage>
        <taxon>Eukaryota</taxon>
        <taxon>Metazoa</taxon>
        <taxon>Ecdysozoa</taxon>
        <taxon>Arthropoda</taxon>
        <taxon>Hexapoda</taxon>
        <taxon>Insecta</taxon>
        <taxon>Pterygota</taxon>
        <taxon>Neoptera</taxon>
        <taxon>Endopterygota</taxon>
        <taxon>Hymenoptera</taxon>
        <taxon>Apocrita</taxon>
        <taxon>Aculeata</taxon>
        <taxon>Apoidea</taxon>
        <taxon>Anthophila</taxon>
        <taxon>Apidae</taxon>
        <taxon>Apis</taxon>
    </lineage>
</organism>
<dbReference type="InterPro" id="IPR020892">
    <property type="entry name" value="Cyclophilin-type_PPIase_CS"/>
</dbReference>
<dbReference type="Pfam" id="PF00160">
    <property type="entry name" value="Pro_isomerase"/>
    <property type="match status" value="1"/>
</dbReference>
<dbReference type="PRINTS" id="PR00153">
    <property type="entry name" value="CSAPPISMRASE"/>
</dbReference>
<dbReference type="FunFam" id="2.40.100.10:FF:000010">
    <property type="entry name" value="Peptidyl-prolyl cis-trans isomerase E"/>
    <property type="match status" value="1"/>
</dbReference>
<feature type="domain" description="RRM" evidence="14">
    <location>
        <begin position="45"/>
        <end position="123"/>
    </location>
</feature>
<evidence type="ECO:0000256" key="3">
    <source>
        <dbReference type="ARBA" id="ARBA00009483"/>
    </source>
</evidence>
<dbReference type="InterPro" id="IPR016304">
    <property type="entry name" value="PPIE"/>
</dbReference>
<dbReference type="KEGG" id="ame:409427"/>
<evidence type="ECO:0000256" key="9">
    <source>
        <dbReference type="ARBA" id="ARBA00023242"/>
    </source>
</evidence>
<accession>A0A8B6XTG4</accession>
<evidence type="ECO:0000256" key="11">
    <source>
        <dbReference type="PROSITE-ProRule" id="PRU00176"/>
    </source>
</evidence>
<dbReference type="GO" id="GO:0032991">
    <property type="term" value="C:protein-containing complex"/>
    <property type="evidence" value="ECO:0007669"/>
    <property type="project" value="UniProtKB-ARBA"/>
</dbReference>
<dbReference type="GeneID" id="409427"/>
<dbReference type="InterPro" id="IPR035979">
    <property type="entry name" value="RBD_domain_sf"/>
</dbReference>
<comment type="subcellular location">
    <subcellularLocation>
        <location evidence="2">Nucleus</location>
    </subcellularLocation>
</comment>
<dbReference type="GO" id="GO:0000398">
    <property type="term" value="P:mRNA splicing, via spliceosome"/>
    <property type="evidence" value="ECO:0007669"/>
    <property type="project" value="UniProtKB-ARBA"/>
</dbReference>
<keyword evidence="8 10" id="KW-0413">Isomerase</keyword>
<evidence type="ECO:0000256" key="2">
    <source>
        <dbReference type="ARBA" id="ARBA00004123"/>
    </source>
</evidence>
<comment type="catalytic activity">
    <reaction evidence="1 10">
        <text>[protein]-peptidylproline (omega=180) = [protein]-peptidylproline (omega=0)</text>
        <dbReference type="Rhea" id="RHEA:16237"/>
        <dbReference type="Rhea" id="RHEA-COMP:10747"/>
        <dbReference type="Rhea" id="RHEA-COMP:10748"/>
        <dbReference type="ChEBI" id="CHEBI:83833"/>
        <dbReference type="ChEBI" id="CHEBI:83834"/>
        <dbReference type="EC" id="5.2.1.8"/>
    </reaction>
</comment>
<comment type="function">
    <text evidence="10">Catalyzes the cis-trans isomerization of proline imidic peptide bonds in proteins.</text>
</comment>
<dbReference type="Gene3D" id="3.30.70.330">
    <property type="match status" value="1"/>
</dbReference>
<dbReference type="InterPro" id="IPR000504">
    <property type="entry name" value="RRM_dom"/>
</dbReference>
<dbReference type="Gene3D" id="2.40.100.10">
    <property type="entry name" value="Cyclophilin-like"/>
    <property type="match status" value="1"/>
</dbReference>
<dbReference type="InterPro" id="IPR034168">
    <property type="entry name" value="PPIE_RRM"/>
</dbReference>
<keyword evidence="16" id="KW-1185">Reference proteome</keyword>
<dbReference type="GO" id="GO:0005739">
    <property type="term" value="C:mitochondrion"/>
    <property type="evidence" value="ECO:0007669"/>
    <property type="project" value="TreeGrafter"/>
</dbReference>
<dbReference type="GO" id="GO:0003723">
    <property type="term" value="F:RNA binding"/>
    <property type="evidence" value="ECO:0007669"/>
    <property type="project" value="UniProtKB-UniRule"/>
</dbReference>
<dbReference type="GO" id="GO:0006457">
    <property type="term" value="P:protein folding"/>
    <property type="evidence" value="ECO:0007669"/>
    <property type="project" value="InterPro"/>
</dbReference>
<comment type="similarity">
    <text evidence="3 10">Belongs to the cyclophilin-type PPIase family. PPIase E subfamily.</text>
</comment>
<reference evidence="15" key="1">
    <citation type="submission" date="2021-01" db="UniProtKB">
        <authorList>
            <consortium name="EnsemblMetazoa"/>
        </authorList>
    </citation>
    <scope>IDENTIFICATION</scope>
    <source>
        <strain evidence="15">DH4</strain>
    </source>
</reference>
<dbReference type="Pfam" id="PF00076">
    <property type="entry name" value="RRM_1"/>
    <property type="match status" value="1"/>
</dbReference>
<dbReference type="GO" id="GO:0005634">
    <property type="term" value="C:nucleus"/>
    <property type="evidence" value="ECO:0007669"/>
    <property type="project" value="UniProtKB-SubCell"/>
</dbReference>
<evidence type="ECO:0000313" key="15">
    <source>
        <dbReference type="EnsemblMetazoa" id="XP_003250169"/>
    </source>
</evidence>
<evidence type="ECO:0000259" key="14">
    <source>
        <dbReference type="PROSITE" id="PS50102"/>
    </source>
</evidence>
<evidence type="ECO:0000313" key="17">
    <source>
        <dbReference type="RefSeq" id="XP_003250169.1"/>
    </source>
</evidence>
<dbReference type="Proteomes" id="UP000005203">
    <property type="component" value="Linkage group LG10"/>
</dbReference>
<dbReference type="InterPro" id="IPR029000">
    <property type="entry name" value="Cyclophilin-like_dom_sf"/>
</dbReference>
<dbReference type="InterPro" id="IPR012677">
    <property type="entry name" value="Nucleotide-bd_a/b_plait_sf"/>
</dbReference>
<dbReference type="PROSITE" id="PS50102">
    <property type="entry name" value="RRM"/>
    <property type="match status" value="1"/>
</dbReference>
<keyword evidence="7 10" id="KW-0697">Rotamase</keyword>
<keyword evidence="9" id="KW-0539">Nucleus</keyword>
<proteinExistence type="inferred from homology"/>
<sequence length="331" mass="36920">MCTRRVGVLQSIKLLSDLIVYYNKHIQQSKKYISILYIMSTNTKRTIYVGGLAEEVDEKVLHAAFIPFGEIVDVQIPLDYESEKHRGFAFIEFESAEDAAAAIDNMNDSELFGRTIRVNIAKPQKIKEGSSKPVWADDVWLQEHAGETLKNDDNTKSNDMVQPKKGKQNPQVYFDISIGKQELGRIIMMLRADIVPKTAENFRALCTHEKGYGYQGSTFHRIIPEFMCQGGDFTNHNGTGGKSIYGNKFDDENFELKHTGPGTLSMANSGPNTNGSQFFICTARTDWLDGKHVVFGHVLSGLDVLKKIEKCGTKSGIPIQKVIVTACGELT</sequence>
<dbReference type="CDD" id="cd01926">
    <property type="entry name" value="cyclophilin_ABH_like"/>
    <property type="match status" value="1"/>
</dbReference>
<evidence type="ECO:0000256" key="12">
    <source>
        <dbReference type="SAM" id="MobiDB-lite"/>
    </source>
</evidence>
<dbReference type="CDD" id="cd12347">
    <property type="entry name" value="RRM_PPIE"/>
    <property type="match status" value="1"/>
</dbReference>
<dbReference type="PROSITE" id="PS50072">
    <property type="entry name" value="CSA_PPIASE_2"/>
    <property type="match status" value="1"/>
</dbReference>
<accession>A0A7M7GBN2</accession>
<protein>
    <recommendedName>
        <fullName evidence="5 10">Peptidyl-prolyl cis-trans isomerase E</fullName>
        <shortName evidence="10">PPIase E</shortName>
        <ecNumber evidence="4 10">5.2.1.8</ecNumber>
    </recommendedName>
</protein>
<dbReference type="InterPro" id="IPR002130">
    <property type="entry name" value="Cyclophilin-type_PPIase_dom"/>
</dbReference>
<evidence type="ECO:0000313" key="16">
    <source>
        <dbReference type="Proteomes" id="UP000005203"/>
    </source>
</evidence>
<feature type="region of interest" description="Disordered" evidence="12">
    <location>
        <begin position="146"/>
        <end position="167"/>
    </location>
</feature>
<feature type="domain" description="PPIase cyclophilin-type" evidence="13">
    <location>
        <begin position="173"/>
        <end position="329"/>
    </location>
</feature>
<name>A0A7M7GBN2_APIME</name>
<dbReference type="EC" id="5.2.1.8" evidence="4 10"/>
<evidence type="ECO:0000259" key="13">
    <source>
        <dbReference type="PROSITE" id="PS50072"/>
    </source>
</evidence>
<dbReference type="SUPFAM" id="SSF50891">
    <property type="entry name" value="Cyclophilin-like"/>
    <property type="match status" value="1"/>
</dbReference>
<gene>
    <name evidence="15" type="primary">409427</name>
    <name evidence="17" type="synonym">LOC409427</name>
</gene>
<evidence type="ECO:0000256" key="4">
    <source>
        <dbReference type="ARBA" id="ARBA00013194"/>
    </source>
</evidence>